<proteinExistence type="predicted"/>
<dbReference type="EMBL" id="LGRX02005301">
    <property type="protein sequence ID" value="KAK3278738.1"/>
    <property type="molecule type" value="Genomic_DNA"/>
</dbReference>
<name>A0AAE0GIW1_9CHLO</name>
<evidence type="ECO:0000313" key="2">
    <source>
        <dbReference type="EMBL" id="KAK3278738.1"/>
    </source>
</evidence>
<organism evidence="2 3">
    <name type="scientific">Cymbomonas tetramitiformis</name>
    <dbReference type="NCBI Taxonomy" id="36881"/>
    <lineage>
        <taxon>Eukaryota</taxon>
        <taxon>Viridiplantae</taxon>
        <taxon>Chlorophyta</taxon>
        <taxon>Pyramimonadophyceae</taxon>
        <taxon>Pyramimonadales</taxon>
        <taxon>Pyramimonadaceae</taxon>
        <taxon>Cymbomonas</taxon>
    </lineage>
</organism>
<accession>A0AAE0GIW1</accession>
<dbReference type="AlphaFoldDB" id="A0AAE0GIW1"/>
<evidence type="ECO:0000256" key="1">
    <source>
        <dbReference type="SAM" id="MobiDB-lite"/>
    </source>
</evidence>
<gene>
    <name evidence="2" type="ORF">CYMTET_13342</name>
</gene>
<comment type="caution">
    <text evidence="2">The sequence shown here is derived from an EMBL/GenBank/DDBJ whole genome shotgun (WGS) entry which is preliminary data.</text>
</comment>
<protein>
    <submittedName>
        <fullName evidence="2">Uncharacterized protein</fullName>
    </submittedName>
</protein>
<feature type="non-terminal residue" evidence="2">
    <location>
        <position position="406"/>
    </location>
</feature>
<sequence>MPRGLVHDTSRADKVAALLERAHGAIGEALVLASDERQSRLRRGEAAGAGKAPAALGGEEAGRQAAVERAIQAVGQETVEHREVAGGGVGERGVVSGERSWSWSSIAPSRVGSSEVLHSLAGGMPETSNDTGSDSGMAGGVQFWQSAATAAAEIAGMEGHIVLCGHIFAALKFVQAMQASPFNQPGQHVLVVDANATKELARALVMPSASLCRAACEPAFPSRSSPCRVSREARALCLRVPLAASLVVLSRSGDAAGRGLGRSGRSSALKGAPLGAEMSGRIGWDSERALIDAPVLRLCAEAYGGRFGGPLSLLGGRARSSVRRHIACDRLRWGAPSPATGPAQRHRPVIEVRQVRHASRTARQVRHRQDGARQVRHASRISPPGGAIARVTKFARCATLAIEAPP</sequence>
<evidence type="ECO:0000313" key="3">
    <source>
        <dbReference type="Proteomes" id="UP001190700"/>
    </source>
</evidence>
<reference evidence="2 3" key="1">
    <citation type="journal article" date="2015" name="Genome Biol. Evol.">
        <title>Comparative Genomics of a Bacterivorous Green Alga Reveals Evolutionary Causalities and Consequences of Phago-Mixotrophic Mode of Nutrition.</title>
        <authorList>
            <person name="Burns J.A."/>
            <person name="Paasch A."/>
            <person name="Narechania A."/>
            <person name="Kim E."/>
        </authorList>
    </citation>
    <scope>NUCLEOTIDE SEQUENCE [LARGE SCALE GENOMIC DNA]</scope>
    <source>
        <strain evidence="2 3">PLY_AMNH</strain>
    </source>
</reference>
<dbReference type="Proteomes" id="UP001190700">
    <property type="component" value="Unassembled WGS sequence"/>
</dbReference>
<feature type="region of interest" description="Disordered" evidence="1">
    <location>
        <begin position="361"/>
        <end position="383"/>
    </location>
</feature>
<keyword evidence="3" id="KW-1185">Reference proteome</keyword>